<keyword evidence="2" id="KW-0547">Nucleotide-binding</keyword>
<name>A0A6C0LIT2_9ZZZZ</name>
<dbReference type="PANTHER" id="PTHR11669:SF20">
    <property type="entry name" value="REPLICATION FACTOR C SUBUNIT 4"/>
    <property type="match status" value="1"/>
</dbReference>
<proteinExistence type="predicted"/>
<dbReference type="GO" id="GO:0005524">
    <property type="term" value="F:ATP binding"/>
    <property type="evidence" value="ECO:0007669"/>
    <property type="project" value="UniProtKB-KW"/>
</dbReference>
<dbReference type="CDD" id="cd00009">
    <property type="entry name" value="AAA"/>
    <property type="match status" value="1"/>
</dbReference>
<dbReference type="Gene3D" id="3.40.50.300">
    <property type="entry name" value="P-loop containing nucleotide triphosphate hydrolases"/>
    <property type="match status" value="1"/>
</dbReference>
<dbReference type="EMBL" id="MN740520">
    <property type="protein sequence ID" value="QHU30849.1"/>
    <property type="molecule type" value="Genomic_DNA"/>
</dbReference>
<organism evidence="5">
    <name type="scientific">viral metagenome</name>
    <dbReference type="NCBI Taxonomy" id="1070528"/>
    <lineage>
        <taxon>unclassified sequences</taxon>
        <taxon>metagenomes</taxon>
        <taxon>organismal metagenomes</taxon>
    </lineage>
</organism>
<dbReference type="GO" id="GO:0006281">
    <property type="term" value="P:DNA repair"/>
    <property type="evidence" value="ECO:0007669"/>
    <property type="project" value="TreeGrafter"/>
</dbReference>
<keyword evidence="1" id="KW-0235">DNA replication</keyword>
<dbReference type="Pfam" id="PF00004">
    <property type="entry name" value="AAA"/>
    <property type="match status" value="1"/>
</dbReference>
<dbReference type="GO" id="GO:0016887">
    <property type="term" value="F:ATP hydrolysis activity"/>
    <property type="evidence" value="ECO:0007669"/>
    <property type="project" value="InterPro"/>
</dbReference>
<accession>A0A6C0LIT2</accession>
<dbReference type="PANTHER" id="PTHR11669">
    <property type="entry name" value="REPLICATION FACTOR C / DNA POLYMERASE III GAMMA-TAU SUBUNIT"/>
    <property type="match status" value="1"/>
</dbReference>
<keyword evidence="3" id="KW-0067">ATP-binding</keyword>
<dbReference type="InterPro" id="IPR027417">
    <property type="entry name" value="P-loop_NTPase"/>
</dbReference>
<feature type="domain" description="AAA+ ATPase" evidence="4">
    <location>
        <begin position="36"/>
        <end position="165"/>
    </location>
</feature>
<dbReference type="GO" id="GO:0005634">
    <property type="term" value="C:nucleus"/>
    <property type="evidence" value="ECO:0007669"/>
    <property type="project" value="TreeGrafter"/>
</dbReference>
<evidence type="ECO:0000313" key="5">
    <source>
        <dbReference type="EMBL" id="QHU30849.1"/>
    </source>
</evidence>
<protein>
    <recommendedName>
        <fullName evidence="4">AAA+ ATPase domain-containing protein</fullName>
    </recommendedName>
</protein>
<dbReference type="AlphaFoldDB" id="A0A6C0LIT2"/>
<dbReference type="InterPro" id="IPR050238">
    <property type="entry name" value="DNA_Rep/Repair_Clamp_Loader"/>
</dbReference>
<sequence>MSKIPWVEFYRPKELNNIVLDVYNKKILENIVETGCFPNLLLHGPPGTGKTTTIINLIDAYQHKCYNTSYKELITHLNASDERGVDIIRNQIYNFVQSKCLFNKGMKFVILDEVDYMTKNAQQSLKHMIENNTNNVRFCLICNYISKIYDGLQNEFVKLRFNQLPKENIIRFLNEILTKEQIQLDDDKLLGVQQMFGSDIRSMVNFLQTNLSIINNDIQIINETTIIAILSKIKQTQPQLLTPYFYKISIKYNINYKHIIKIILNYVVRNNSIKKSPEFFDFVESLMHAQNLNNKAFLDYAVINLKRLICLSD</sequence>
<evidence type="ECO:0000256" key="1">
    <source>
        <dbReference type="ARBA" id="ARBA00022705"/>
    </source>
</evidence>
<evidence type="ECO:0000259" key="4">
    <source>
        <dbReference type="SMART" id="SM00382"/>
    </source>
</evidence>
<dbReference type="SMART" id="SM00382">
    <property type="entry name" value="AAA"/>
    <property type="match status" value="1"/>
</dbReference>
<dbReference type="SUPFAM" id="SSF52540">
    <property type="entry name" value="P-loop containing nucleoside triphosphate hydrolases"/>
    <property type="match status" value="1"/>
</dbReference>
<dbReference type="GO" id="GO:0005663">
    <property type="term" value="C:DNA replication factor C complex"/>
    <property type="evidence" value="ECO:0007669"/>
    <property type="project" value="TreeGrafter"/>
</dbReference>
<dbReference type="GO" id="GO:0003689">
    <property type="term" value="F:DNA clamp loader activity"/>
    <property type="evidence" value="ECO:0007669"/>
    <property type="project" value="TreeGrafter"/>
</dbReference>
<evidence type="ECO:0000256" key="3">
    <source>
        <dbReference type="ARBA" id="ARBA00022840"/>
    </source>
</evidence>
<dbReference type="GO" id="GO:0006261">
    <property type="term" value="P:DNA-templated DNA replication"/>
    <property type="evidence" value="ECO:0007669"/>
    <property type="project" value="TreeGrafter"/>
</dbReference>
<dbReference type="InterPro" id="IPR003593">
    <property type="entry name" value="AAA+_ATPase"/>
</dbReference>
<reference evidence="5" key="1">
    <citation type="journal article" date="2020" name="Nature">
        <title>Giant virus diversity and host interactions through global metagenomics.</title>
        <authorList>
            <person name="Schulz F."/>
            <person name="Roux S."/>
            <person name="Paez-Espino D."/>
            <person name="Jungbluth S."/>
            <person name="Walsh D.A."/>
            <person name="Denef V.J."/>
            <person name="McMahon K.D."/>
            <person name="Konstantinidis K.T."/>
            <person name="Eloe-Fadrosh E.A."/>
            <person name="Kyrpides N.C."/>
            <person name="Woyke T."/>
        </authorList>
    </citation>
    <scope>NUCLEOTIDE SEQUENCE</scope>
    <source>
        <strain evidence="5">GVMAG-M-3300027892-73</strain>
    </source>
</reference>
<dbReference type="InterPro" id="IPR003959">
    <property type="entry name" value="ATPase_AAA_core"/>
</dbReference>
<evidence type="ECO:0000256" key="2">
    <source>
        <dbReference type="ARBA" id="ARBA00022741"/>
    </source>
</evidence>